<organism evidence="2 3">
    <name type="scientific">Sorghum bicolor</name>
    <name type="common">Sorghum</name>
    <name type="synonym">Sorghum vulgare</name>
    <dbReference type="NCBI Taxonomy" id="4558"/>
    <lineage>
        <taxon>Eukaryota</taxon>
        <taxon>Viridiplantae</taxon>
        <taxon>Streptophyta</taxon>
        <taxon>Embryophyta</taxon>
        <taxon>Tracheophyta</taxon>
        <taxon>Spermatophyta</taxon>
        <taxon>Magnoliopsida</taxon>
        <taxon>Liliopsida</taxon>
        <taxon>Poales</taxon>
        <taxon>Poaceae</taxon>
        <taxon>PACMAD clade</taxon>
        <taxon>Panicoideae</taxon>
        <taxon>Andropogonodae</taxon>
        <taxon>Andropogoneae</taxon>
        <taxon>Sorghinae</taxon>
        <taxon>Sorghum</taxon>
    </lineage>
</organism>
<dbReference type="EMBL" id="CM000761">
    <property type="protein sequence ID" value="OQU90329.1"/>
    <property type="molecule type" value="Genomic_DNA"/>
</dbReference>
<accession>A0A1W0W7G0</accession>
<keyword evidence="3" id="KW-1185">Reference proteome</keyword>
<dbReference type="Gramene" id="OQU90329">
    <property type="protein sequence ID" value="OQU90329"/>
    <property type="gene ID" value="SORBI_3002G389301"/>
</dbReference>
<dbReference type="InParanoid" id="A0A1W0W7G0"/>
<reference evidence="3" key="2">
    <citation type="journal article" date="2018" name="Plant J.">
        <title>The Sorghum bicolor reference genome: improved assembly, gene annotations, a transcriptome atlas, and signatures of genome organization.</title>
        <authorList>
            <person name="McCormick R.F."/>
            <person name="Truong S.K."/>
            <person name="Sreedasyam A."/>
            <person name="Jenkins J."/>
            <person name="Shu S."/>
            <person name="Sims D."/>
            <person name="Kennedy M."/>
            <person name="Amirebrahimi M."/>
            <person name="Weers B.D."/>
            <person name="McKinley B."/>
            <person name="Mattison A."/>
            <person name="Morishige D.T."/>
            <person name="Grimwood J."/>
            <person name="Schmutz J."/>
            <person name="Mullet J.E."/>
        </authorList>
    </citation>
    <scope>NUCLEOTIDE SEQUENCE [LARGE SCALE GENOMIC DNA]</scope>
    <source>
        <strain evidence="3">cv. BTx623</strain>
    </source>
</reference>
<sequence length="160" mass="18226">MQGKSSFRRTEGRTSLSPFWPSPYPSSPARCPRPRPARRSCIDERGLPVQAPRARCRAMLPRRSRRDVVFVLAPAGVRALLHAHVRRRRRGTHQPVPHRRRGLLPARALQPLSHICRRGHQRQAPCRAPHRAARLPDVHLVPAGARQGRGGDDSTRTRWR</sequence>
<dbReference type="AlphaFoldDB" id="A0A1W0W7G0"/>
<gene>
    <name evidence="2" type="ORF">SORBI_3002G389301</name>
</gene>
<feature type="region of interest" description="Disordered" evidence="1">
    <location>
        <begin position="1"/>
        <end position="37"/>
    </location>
</feature>
<proteinExistence type="predicted"/>
<evidence type="ECO:0000313" key="2">
    <source>
        <dbReference type="EMBL" id="OQU90329.1"/>
    </source>
</evidence>
<evidence type="ECO:0000256" key="1">
    <source>
        <dbReference type="SAM" id="MobiDB-lite"/>
    </source>
</evidence>
<name>A0A1W0W7G0_SORBI</name>
<reference evidence="2 3" key="1">
    <citation type="journal article" date="2009" name="Nature">
        <title>The Sorghum bicolor genome and the diversification of grasses.</title>
        <authorList>
            <person name="Paterson A.H."/>
            <person name="Bowers J.E."/>
            <person name="Bruggmann R."/>
            <person name="Dubchak I."/>
            <person name="Grimwood J."/>
            <person name="Gundlach H."/>
            <person name="Haberer G."/>
            <person name="Hellsten U."/>
            <person name="Mitros T."/>
            <person name="Poliakov A."/>
            <person name="Schmutz J."/>
            <person name="Spannagl M."/>
            <person name="Tang H."/>
            <person name="Wang X."/>
            <person name="Wicker T."/>
            <person name="Bharti A.K."/>
            <person name="Chapman J."/>
            <person name="Feltus F.A."/>
            <person name="Gowik U."/>
            <person name="Grigoriev I.V."/>
            <person name="Lyons E."/>
            <person name="Maher C.A."/>
            <person name="Martis M."/>
            <person name="Narechania A."/>
            <person name="Otillar R.P."/>
            <person name="Penning B.W."/>
            <person name="Salamov A.A."/>
            <person name="Wang Y."/>
            <person name="Zhang L."/>
            <person name="Carpita N.C."/>
            <person name="Freeling M."/>
            <person name="Gingle A.R."/>
            <person name="Hash C.T."/>
            <person name="Keller B."/>
            <person name="Klein P."/>
            <person name="Kresovich S."/>
            <person name="McCann M.C."/>
            <person name="Ming R."/>
            <person name="Peterson D.G."/>
            <person name="Mehboob-ur-Rahman"/>
            <person name="Ware D."/>
            <person name="Westhoff P."/>
            <person name="Mayer K.F."/>
            <person name="Messing J."/>
            <person name="Rokhsar D.S."/>
        </authorList>
    </citation>
    <scope>NUCLEOTIDE SEQUENCE [LARGE SCALE GENOMIC DNA]</scope>
    <source>
        <strain evidence="3">cv. BTx623</strain>
    </source>
</reference>
<protein>
    <submittedName>
        <fullName evidence="2">Uncharacterized protein</fullName>
    </submittedName>
</protein>
<dbReference type="Proteomes" id="UP000000768">
    <property type="component" value="Chromosome 2"/>
</dbReference>
<evidence type="ECO:0000313" key="3">
    <source>
        <dbReference type="Proteomes" id="UP000000768"/>
    </source>
</evidence>